<dbReference type="Proteomes" id="UP000004095">
    <property type="component" value="Unassembled WGS sequence"/>
</dbReference>
<evidence type="ECO:0000313" key="2">
    <source>
        <dbReference type="Proteomes" id="UP000004095"/>
    </source>
</evidence>
<evidence type="ECO:0000313" key="1">
    <source>
        <dbReference type="EMBL" id="EAY25059.1"/>
    </source>
</evidence>
<dbReference type="AlphaFoldDB" id="A1ZX78"/>
<reference evidence="1 2" key="1">
    <citation type="submission" date="2007-01" db="EMBL/GenBank/DDBJ databases">
        <authorList>
            <person name="Haygood M."/>
            <person name="Podell S."/>
            <person name="Anderson C."/>
            <person name="Hopkinson B."/>
            <person name="Roe K."/>
            <person name="Barbeau K."/>
            <person name="Gaasterland T."/>
            <person name="Ferriera S."/>
            <person name="Johnson J."/>
            <person name="Kravitz S."/>
            <person name="Beeson K."/>
            <person name="Sutton G."/>
            <person name="Rogers Y.-H."/>
            <person name="Friedman R."/>
            <person name="Frazier M."/>
            <person name="Venter J.C."/>
        </authorList>
    </citation>
    <scope>NUCLEOTIDE SEQUENCE [LARGE SCALE GENOMIC DNA]</scope>
    <source>
        <strain evidence="1 2">ATCC 23134</strain>
    </source>
</reference>
<keyword evidence="2" id="KW-1185">Reference proteome</keyword>
<protein>
    <submittedName>
        <fullName evidence="1">Uncharacterized protein</fullName>
    </submittedName>
</protein>
<proteinExistence type="predicted"/>
<sequence>MTSYKKDIENLMWVDYQLPQRDKNNYASFIKGYLSGKNDKGFEEQVSLYLNKVHQINIEYSTWIEQLDHYSYKQNRSMNLVESLSTLLEEMEGYSGKLDEEKALFDEEEVCWDGELKGEMKEQIQLQNTLITVGDYIQFADKIGGSYKQTKFYDSSLRVPCWDLFYPSERDFNHVYFYFDVGEKDESFVTFSRVRCLFSNSIIQIKSISSHKGKVILYSDLFTVELEKAFQEREIKLLSEENGEIEPTDFSSLSEQFDNYIQGISESSSLTETINKWCVYFLHYLGKPWHKFNQNMNGGWYERNK</sequence>
<accession>A1ZX78</accession>
<gene>
    <name evidence="1" type="ORF">M23134_07248</name>
</gene>
<comment type="caution">
    <text evidence="1">The sequence shown here is derived from an EMBL/GenBank/DDBJ whole genome shotgun (WGS) entry which is preliminary data.</text>
</comment>
<dbReference type="RefSeq" id="WP_002703663.1">
    <property type="nucleotide sequence ID" value="NZ_AAWS01000056.1"/>
</dbReference>
<organism evidence="1 2">
    <name type="scientific">Microscilla marina ATCC 23134</name>
    <dbReference type="NCBI Taxonomy" id="313606"/>
    <lineage>
        <taxon>Bacteria</taxon>
        <taxon>Pseudomonadati</taxon>
        <taxon>Bacteroidota</taxon>
        <taxon>Cytophagia</taxon>
        <taxon>Cytophagales</taxon>
        <taxon>Microscillaceae</taxon>
        <taxon>Microscilla</taxon>
    </lineage>
</organism>
<dbReference type="EMBL" id="AAWS01000056">
    <property type="protein sequence ID" value="EAY25059.1"/>
    <property type="molecule type" value="Genomic_DNA"/>
</dbReference>
<name>A1ZX78_MICM2</name>
<dbReference type="OrthoDB" id="9874696at2"/>